<keyword evidence="11" id="KW-1185">Reference proteome</keyword>
<gene>
    <name evidence="10" type="primary">proC_2</name>
    <name evidence="5" type="synonym">proC</name>
    <name evidence="10" type="ORF">SK3146_06390</name>
</gene>
<feature type="domain" description="Pyrroline-5-carboxylate reductase catalytic N-terminal" evidence="8">
    <location>
        <begin position="11"/>
        <end position="109"/>
    </location>
</feature>
<keyword evidence="2 5" id="KW-0641">Proline biosynthesis</keyword>
<accession>A0ABY4S0S4</accession>
<dbReference type="PIRSF" id="PIRSF000193">
    <property type="entry name" value="Pyrrol-5-carb_rd"/>
    <property type="match status" value="1"/>
</dbReference>
<dbReference type="NCBIfam" id="TIGR00112">
    <property type="entry name" value="proC"/>
    <property type="match status" value="1"/>
</dbReference>
<dbReference type="GO" id="GO:0004735">
    <property type="term" value="F:pyrroline-5-carboxylate reductase activity"/>
    <property type="evidence" value="ECO:0007669"/>
    <property type="project" value="UniProtKB-EC"/>
</dbReference>
<keyword evidence="5" id="KW-0963">Cytoplasm</keyword>
<feature type="domain" description="Pyrroline-5-carboxylate reductase dimerisation" evidence="9">
    <location>
        <begin position="173"/>
        <end position="277"/>
    </location>
</feature>
<dbReference type="InterPro" id="IPR028939">
    <property type="entry name" value="P5C_Rdtase_cat_N"/>
</dbReference>
<reference evidence="10" key="1">
    <citation type="submission" date="2018-02" db="EMBL/GenBank/DDBJ databases">
        <authorList>
            <person name="Kim S.-K."/>
            <person name="Jung H.-I."/>
            <person name="Lee S.-W."/>
        </authorList>
    </citation>
    <scope>NUCLEOTIDE SEQUENCE</scope>
    <source>
        <strain evidence="10">SK3146</strain>
    </source>
</reference>
<keyword evidence="5 7" id="KW-0028">Amino-acid biosynthesis</keyword>
<organism evidence="10 11">
    <name type="scientific">Paenibacillus konkukensis</name>
    <dbReference type="NCBI Taxonomy" id="2020716"/>
    <lineage>
        <taxon>Bacteria</taxon>
        <taxon>Bacillati</taxon>
        <taxon>Bacillota</taxon>
        <taxon>Bacilli</taxon>
        <taxon>Bacillales</taxon>
        <taxon>Paenibacillaceae</taxon>
        <taxon>Paenibacillus</taxon>
    </lineage>
</organism>
<dbReference type="EMBL" id="CP027059">
    <property type="protein sequence ID" value="UQZ87097.1"/>
    <property type="molecule type" value="Genomic_DNA"/>
</dbReference>
<comment type="similarity">
    <text evidence="1 5 7">Belongs to the pyrroline-5-carboxylate reductase family.</text>
</comment>
<evidence type="ECO:0000259" key="8">
    <source>
        <dbReference type="Pfam" id="PF03807"/>
    </source>
</evidence>
<dbReference type="InterPro" id="IPR036291">
    <property type="entry name" value="NAD(P)-bd_dom_sf"/>
</dbReference>
<comment type="pathway">
    <text evidence="5 7">Amino-acid biosynthesis; L-proline biosynthesis; L-proline from L-glutamate 5-semialdehyde: step 1/1.</text>
</comment>
<evidence type="ECO:0000259" key="9">
    <source>
        <dbReference type="Pfam" id="PF14748"/>
    </source>
</evidence>
<dbReference type="InterPro" id="IPR008927">
    <property type="entry name" value="6-PGluconate_DH-like_C_sf"/>
</dbReference>
<sequence>MTKSSLSSASITFVGAGSMAEAIVRGLTSQQDGNPSRITMINRSNQERLMELHERYGVSCAADDAAKAAAIAQADVIVAAFKPKDAIEGLKALAPQLTSGQLLVSVIAGLSISTIEAVIGVSGQPIVRTMPNTSSSIGLGATGLSFSAAVSAEQRQLAIDIFASTGIVSVVEESKLDIVTGVSGSGPAYIYYMMEAMIEGGIRGGLSPEAARELTVQTVLGAAKMVELTGEEPAELRRKVTSPNGTTQAAIETLDHHDFAVGVTQAVLRCAERAAELGDAITSQAATVQSK</sequence>
<proteinExistence type="inferred from homology"/>
<dbReference type="SUPFAM" id="SSF51735">
    <property type="entry name" value="NAD(P)-binding Rossmann-fold domains"/>
    <property type="match status" value="1"/>
</dbReference>
<dbReference type="PROSITE" id="PS00521">
    <property type="entry name" value="P5CR"/>
    <property type="match status" value="1"/>
</dbReference>
<dbReference type="Gene3D" id="1.10.3730.10">
    <property type="entry name" value="ProC C-terminal domain-like"/>
    <property type="match status" value="1"/>
</dbReference>
<dbReference type="InterPro" id="IPR053790">
    <property type="entry name" value="P5CR-like_CS"/>
</dbReference>
<evidence type="ECO:0000256" key="7">
    <source>
        <dbReference type="RuleBase" id="RU003903"/>
    </source>
</evidence>
<comment type="subcellular location">
    <subcellularLocation>
        <location evidence="5">Cytoplasm</location>
    </subcellularLocation>
</comment>
<comment type="function">
    <text evidence="5">Catalyzes the reduction of 1-pyrroline-5-carboxylate (PCA) to L-proline.</text>
</comment>
<evidence type="ECO:0000256" key="1">
    <source>
        <dbReference type="ARBA" id="ARBA00005525"/>
    </source>
</evidence>
<dbReference type="EC" id="1.5.1.2" evidence="5 6"/>
<dbReference type="PANTHER" id="PTHR11645">
    <property type="entry name" value="PYRROLINE-5-CARBOXYLATE REDUCTASE"/>
    <property type="match status" value="1"/>
</dbReference>
<evidence type="ECO:0000256" key="2">
    <source>
        <dbReference type="ARBA" id="ARBA00022650"/>
    </source>
</evidence>
<comment type="catalytic activity">
    <reaction evidence="5">
        <text>L-proline + NAD(+) = (S)-1-pyrroline-5-carboxylate + NADH + 2 H(+)</text>
        <dbReference type="Rhea" id="RHEA:14105"/>
        <dbReference type="ChEBI" id="CHEBI:15378"/>
        <dbReference type="ChEBI" id="CHEBI:17388"/>
        <dbReference type="ChEBI" id="CHEBI:57540"/>
        <dbReference type="ChEBI" id="CHEBI:57945"/>
        <dbReference type="ChEBI" id="CHEBI:60039"/>
        <dbReference type="EC" id="1.5.1.2"/>
    </reaction>
</comment>
<dbReference type="SUPFAM" id="SSF48179">
    <property type="entry name" value="6-phosphogluconate dehydrogenase C-terminal domain-like"/>
    <property type="match status" value="1"/>
</dbReference>
<dbReference type="PANTHER" id="PTHR11645:SF0">
    <property type="entry name" value="PYRROLINE-5-CARBOXYLATE REDUCTASE 3"/>
    <property type="match status" value="1"/>
</dbReference>
<name>A0ABY4S0S4_9BACL</name>
<dbReference type="Proteomes" id="UP001057134">
    <property type="component" value="Chromosome"/>
</dbReference>
<dbReference type="Gene3D" id="3.40.50.720">
    <property type="entry name" value="NAD(P)-binding Rossmann-like Domain"/>
    <property type="match status" value="1"/>
</dbReference>
<dbReference type="InterPro" id="IPR000304">
    <property type="entry name" value="Pyrroline-COOH_reductase"/>
</dbReference>
<reference evidence="10" key="2">
    <citation type="journal article" date="2021" name="J Anim Sci Technol">
        <title>Complete genome sequence of Paenibacillus konkukensis sp. nov. SK3146 as a potential probiotic strain.</title>
        <authorList>
            <person name="Jung H.I."/>
            <person name="Park S."/>
            <person name="Niu K.M."/>
            <person name="Lee S.W."/>
            <person name="Kothari D."/>
            <person name="Yi K.J."/>
            <person name="Kim S.K."/>
        </authorList>
    </citation>
    <scope>NUCLEOTIDE SEQUENCE</scope>
    <source>
        <strain evidence="10">SK3146</strain>
    </source>
</reference>
<evidence type="ECO:0000313" key="11">
    <source>
        <dbReference type="Proteomes" id="UP001057134"/>
    </source>
</evidence>
<evidence type="ECO:0000313" key="10">
    <source>
        <dbReference type="EMBL" id="UQZ87097.1"/>
    </source>
</evidence>
<dbReference type="HAMAP" id="MF_01925">
    <property type="entry name" value="P5C_reductase"/>
    <property type="match status" value="1"/>
</dbReference>
<evidence type="ECO:0000256" key="3">
    <source>
        <dbReference type="ARBA" id="ARBA00022857"/>
    </source>
</evidence>
<evidence type="ECO:0000256" key="4">
    <source>
        <dbReference type="ARBA" id="ARBA00023002"/>
    </source>
</evidence>
<dbReference type="InterPro" id="IPR029036">
    <property type="entry name" value="P5CR_dimer"/>
</dbReference>
<dbReference type="Pfam" id="PF03807">
    <property type="entry name" value="F420_oxidored"/>
    <property type="match status" value="1"/>
</dbReference>
<dbReference type="RefSeq" id="WP_249862585.1">
    <property type="nucleotide sequence ID" value="NZ_CP027059.1"/>
</dbReference>
<evidence type="ECO:0000256" key="5">
    <source>
        <dbReference type="HAMAP-Rule" id="MF_01925"/>
    </source>
</evidence>
<keyword evidence="4 5" id="KW-0560">Oxidoreductase</keyword>
<evidence type="ECO:0000256" key="6">
    <source>
        <dbReference type="NCBIfam" id="TIGR00112"/>
    </source>
</evidence>
<protein>
    <recommendedName>
        <fullName evidence="5 6">Pyrroline-5-carboxylate reductase</fullName>
        <shortName evidence="5">P5C reductase</shortName>
        <shortName evidence="5">P5CR</shortName>
        <ecNumber evidence="5 6">1.5.1.2</ecNumber>
    </recommendedName>
    <alternativeName>
        <fullName evidence="5">PCA reductase</fullName>
    </alternativeName>
</protein>
<comment type="catalytic activity">
    <reaction evidence="5 7">
        <text>L-proline + NADP(+) = (S)-1-pyrroline-5-carboxylate + NADPH + 2 H(+)</text>
        <dbReference type="Rhea" id="RHEA:14109"/>
        <dbReference type="ChEBI" id="CHEBI:15378"/>
        <dbReference type="ChEBI" id="CHEBI:17388"/>
        <dbReference type="ChEBI" id="CHEBI:57783"/>
        <dbReference type="ChEBI" id="CHEBI:58349"/>
        <dbReference type="ChEBI" id="CHEBI:60039"/>
        <dbReference type="EC" id="1.5.1.2"/>
    </reaction>
</comment>
<keyword evidence="3 5" id="KW-0521">NADP</keyword>
<dbReference type="Pfam" id="PF14748">
    <property type="entry name" value="P5CR_dimer"/>
    <property type="match status" value="1"/>
</dbReference>